<dbReference type="InterPro" id="IPR035461">
    <property type="entry name" value="GmhA/DiaA"/>
</dbReference>
<reference evidence="2 3" key="1">
    <citation type="journal article" date="2015" name="Nature">
        <title>rRNA introns, odd ribosomes, and small enigmatic genomes across a large radiation of phyla.</title>
        <authorList>
            <person name="Brown C.T."/>
            <person name="Hug L.A."/>
            <person name="Thomas B.C."/>
            <person name="Sharon I."/>
            <person name="Castelle C.J."/>
            <person name="Singh A."/>
            <person name="Wilkins M.J."/>
            <person name="Williams K.H."/>
            <person name="Banfield J.F."/>
        </authorList>
    </citation>
    <scope>NUCLEOTIDE SEQUENCE [LARGE SCALE GENOMIC DNA]</scope>
</reference>
<evidence type="ECO:0000313" key="3">
    <source>
        <dbReference type="Proteomes" id="UP000033865"/>
    </source>
</evidence>
<dbReference type="InterPro" id="IPR046348">
    <property type="entry name" value="SIS_dom_sf"/>
</dbReference>
<dbReference type="EMBL" id="LCRN01000054">
    <property type="protein sequence ID" value="KKW35002.1"/>
    <property type="molecule type" value="Genomic_DNA"/>
</dbReference>
<proteinExistence type="predicted"/>
<keyword evidence="2" id="KW-0413">Isomerase</keyword>
<protein>
    <submittedName>
        <fullName evidence="2">Putative phosphoheptose isomerase</fullName>
    </submittedName>
</protein>
<gene>
    <name evidence="2" type="ORF">UY82_C0054G0005</name>
</gene>
<dbReference type="PROSITE" id="PS51464">
    <property type="entry name" value="SIS"/>
    <property type="match status" value="1"/>
</dbReference>
<dbReference type="Gene3D" id="3.40.50.10490">
    <property type="entry name" value="Glucose-6-phosphate isomerase like protein, domain 1"/>
    <property type="match status" value="1"/>
</dbReference>
<sequence>MDKQNDATGVMHYLKKTIDDHKEMVEKLDLNKIEEVASEITGCYKNGGKLIIFGNGGSAADAMAFATEFEGQLSSRDKGRKPLPAITPYNTSALTAMSNDYGYETSFVRFVQANAKRSDVVIGISTSGNSKNVLSAIKSAKELGAKTVGMTGGNGGELGSICDIHFNVPTPSCSIAQEGHLIAYHRICALVIRDLFGYDALV</sequence>
<dbReference type="SUPFAM" id="SSF53697">
    <property type="entry name" value="SIS domain"/>
    <property type="match status" value="1"/>
</dbReference>
<organism evidence="2 3">
    <name type="scientific">Candidatus Uhrbacteria bacterium GW2011_GWC2_53_7</name>
    <dbReference type="NCBI Taxonomy" id="1618986"/>
    <lineage>
        <taxon>Bacteria</taxon>
        <taxon>Candidatus Uhriibacteriota</taxon>
    </lineage>
</organism>
<dbReference type="PANTHER" id="PTHR30390">
    <property type="entry name" value="SEDOHEPTULOSE 7-PHOSPHATE ISOMERASE / DNAA INITIATOR-ASSOCIATING FACTOR FOR REPLICATION INITIATION"/>
    <property type="match status" value="1"/>
</dbReference>
<dbReference type="CDD" id="cd05006">
    <property type="entry name" value="SIS_GmhA"/>
    <property type="match status" value="1"/>
</dbReference>
<evidence type="ECO:0000313" key="2">
    <source>
        <dbReference type="EMBL" id="KKW35002.1"/>
    </source>
</evidence>
<accession>A0A0G2A2B5</accession>
<dbReference type="InterPro" id="IPR001347">
    <property type="entry name" value="SIS_dom"/>
</dbReference>
<dbReference type="Pfam" id="PF13580">
    <property type="entry name" value="SIS_2"/>
    <property type="match status" value="1"/>
</dbReference>
<dbReference type="AlphaFoldDB" id="A0A0G2A2B5"/>
<feature type="domain" description="SIS" evidence="1">
    <location>
        <begin position="40"/>
        <end position="197"/>
    </location>
</feature>
<evidence type="ECO:0000259" key="1">
    <source>
        <dbReference type="PROSITE" id="PS51464"/>
    </source>
</evidence>
<comment type="caution">
    <text evidence="2">The sequence shown here is derived from an EMBL/GenBank/DDBJ whole genome shotgun (WGS) entry which is preliminary data.</text>
</comment>
<dbReference type="InterPro" id="IPR050099">
    <property type="entry name" value="SIS_GmhA/DiaA_subfam"/>
</dbReference>
<dbReference type="Proteomes" id="UP000033865">
    <property type="component" value="Unassembled WGS sequence"/>
</dbReference>
<dbReference type="GO" id="GO:0097367">
    <property type="term" value="F:carbohydrate derivative binding"/>
    <property type="evidence" value="ECO:0007669"/>
    <property type="project" value="InterPro"/>
</dbReference>
<dbReference type="GO" id="GO:1901135">
    <property type="term" value="P:carbohydrate derivative metabolic process"/>
    <property type="evidence" value="ECO:0007669"/>
    <property type="project" value="InterPro"/>
</dbReference>
<name>A0A0G2A2B5_9BACT</name>
<dbReference type="GO" id="GO:0016853">
    <property type="term" value="F:isomerase activity"/>
    <property type="evidence" value="ECO:0007669"/>
    <property type="project" value="UniProtKB-KW"/>
</dbReference>